<dbReference type="RefSeq" id="WP_209364080.1">
    <property type="nucleotide sequence ID" value="NZ_JAGISH010000023.1"/>
</dbReference>
<sequence>MYHNRPHVEDIRAMKKRGDCHSEGTAASEFHREPKPAGSALHHRRLAVLKLDGVAELAKKVVSFDAESLAQIAVIAQAMNCDEGDAFVRADMRLGGDPKMRRVGVRHPKRGLDPSQMFGAGVLWVHA</sequence>
<dbReference type="AlphaFoldDB" id="A0A940S3I7"/>
<comment type="caution">
    <text evidence="2">The sequence shown here is derived from an EMBL/GenBank/DDBJ whole genome shotgun (WGS) entry which is preliminary data.</text>
</comment>
<evidence type="ECO:0000313" key="3">
    <source>
        <dbReference type="Proteomes" id="UP000675940"/>
    </source>
</evidence>
<dbReference type="EMBL" id="JAGISH010000023">
    <property type="protein sequence ID" value="MBP0485121.1"/>
    <property type="molecule type" value="Genomic_DNA"/>
</dbReference>
<accession>A0A940S3I7</accession>
<protein>
    <submittedName>
        <fullName evidence="2">Uncharacterized protein</fullName>
    </submittedName>
</protein>
<feature type="region of interest" description="Disordered" evidence="1">
    <location>
        <begin position="16"/>
        <end position="39"/>
    </location>
</feature>
<proteinExistence type="predicted"/>
<reference evidence="2" key="1">
    <citation type="submission" date="2021-03" db="EMBL/GenBank/DDBJ databases">
        <title>Sagittula salina sp. nov. strain M10.9X isolated from the marine waste.</title>
        <authorList>
            <person name="Satari L."/>
            <person name="Molina-Menor E."/>
            <person name="Vidal-Verdu A."/>
            <person name="Pascual J."/>
            <person name="Pereto J."/>
            <person name="Porcar M."/>
        </authorList>
    </citation>
    <scope>NUCLEOTIDE SEQUENCE</scope>
    <source>
        <strain evidence="2">M10.9X</strain>
    </source>
</reference>
<dbReference type="Proteomes" id="UP000675940">
    <property type="component" value="Unassembled WGS sequence"/>
</dbReference>
<evidence type="ECO:0000256" key="1">
    <source>
        <dbReference type="SAM" id="MobiDB-lite"/>
    </source>
</evidence>
<organism evidence="2 3">
    <name type="scientific">Sagittula salina</name>
    <dbReference type="NCBI Taxonomy" id="2820268"/>
    <lineage>
        <taxon>Bacteria</taxon>
        <taxon>Pseudomonadati</taxon>
        <taxon>Pseudomonadota</taxon>
        <taxon>Alphaproteobacteria</taxon>
        <taxon>Rhodobacterales</taxon>
        <taxon>Roseobacteraceae</taxon>
        <taxon>Sagittula</taxon>
    </lineage>
</organism>
<gene>
    <name evidence="2" type="ORF">J5474_21850</name>
</gene>
<name>A0A940S3I7_9RHOB</name>
<keyword evidence="3" id="KW-1185">Reference proteome</keyword>
<evidence type="ECO:0000313" key="2">
    <source>
        <dbReference type="EMBL" id="MBP0485121.1"/>
    </source>
</evidence>